<dbReference type="Proteomes" id="UP000053237">
    <property type="component" value="Unassembled WGS sequence"/>
</dbReference>
<organism evidence="2 3">
    <name type="scientific">Albugo candida</name>
    <dbReference type="NCBI Taxonomy" id="65357"/>
    <lineage>
        <taxon>Eukaryota</taxon>
        <taxon>Sar</taxon>
        <taxon>Stramenopiles</taxon>
        <taxon>Oomycota</taxon>
        <taxon>Peronosporomycetes</taxon>
        <taxon>Albuginales</taxon>
        <taxon>Albuginaceae</taxon>
        <taxon>Albugo</taxon>
    </lineage>
</organism>
<protein>
    <submittedName>
        <fullName evidence="2">Uncharacterized protein</fullName>
    </submittedName>
</protein>
<gene>
    <name evidence="2" type="ORF">BN9_129810</name>
</gene>
<accession>A0A024FWW3</accession>
<dbReference type="EMBL" id="CAIX01001090">
    <property type="protein sequence ID" value="CCI11481.1"/>
    <property type="molecule type" value="Genomic_DNA"/>
</dbReference>
<name>A0A024FWW3_9STRA</name>
<keyword evidence="1" id="KW-0732">Signal</keyword>
<evidence type="ECO:0000313" key="2">
    <source>
        <dbReference type="EMBL" id="CCI11481.1"/>
    </source>
</evidence>
<evidence type="ECO:0000313" key="3">
    <source>
        <dbReference type="Proteomes" id="UP000053237"/>
    </source>
</evidence>
<comment type="caution">
    <text evidence="2">The sequence shown here is derived from an EMBL/GenBank/DDBJ whole genome shotgun (WGS) entry which is preliminary data.</text>
</comment>
<reference evidence="2 3" key="1">
    <citation type="submission" date="2012-05" db="EMBL/GenBank/DDBJ databases">
        <title>Recombination and specialization in a pathogen metapopulation.</title>
        <authorList>
            <person name="Gardiner A."/>
            <person name="Kemen E."/>
            <person name="Schultz-Larsen T."/>
            <person name="MacLean D."/>
            <person name="Van Oosterhout C."/>
            <person name="Jones J.D.G."/>
        </authorList>
    </citation>
    <scope>NUCLEOTIDE SEQUENCE [LARGE SCALE GENOMIC DNA]</scope>
    <source>
        <strain evidence="2 3">Ac Nc2</strain>
    </source>
</reference>
<feature type="chain" id="PRO_5001531960" evidence="1">
    <location>
        <begin position="29"/>
        <end position="684"/>
    </location>
</feature>
<evidence type="ECO:0000256" key="1">
    <source>
        <dbReference type="SAM" id="SignalP"/>
    </source>
</evidence>
<dbReference type="InParanoid" id="A0A024FWW3"/>
<proteinExistence type="predicted"/>
<sequence length="684" mass="78469">MHHLRPCALFVTTLLLLKSFSLITSLSGILNVTLSETEDFDACHNCLISSLGIKQIHLIAAARAFRLYWVEGHSDTMTAFLSYCSNRVACVLSDQLQQTKLPANEMKATRYRTQQNELESVHSLASSMHEAIVKWSDGSTTSLTESIYEVSSLIWKESSEIPMFFWDDELIRDPLLLKHYKRKEPKILIMSYPAVLNSKMPVDDHVNTQYGKTVESLMRCMILPFTPQEAVCRECMAMHSKWFAVRSIHLYHTSKKRSADVCVFHSNYSSSLIVANCDKVFCPAIKILNSIDCHRLHDIFFISHPNADDKNKLQQEELQEVLTTIAGNRMARRHKVDGVFQEAVASLNSFNILHAKEYVCIKVSTQPILQWQCISCVLKDVKGYRIVIFSSLYSTLIFTDTIKPMSSCFKCRMIEVLHPDDCRQNLAHHSNNLEVYPKPSNFEMHNRLDRACFTVYHTKSDARKCPSCIKSFLGITNEAQLIRQSPLLFDISMSKWKATPNKFRNLLSTCVRKYKCTRIQNVPNIFCMHHRDFIMARLTEQSKADTFTHRLAPVGAWPSLSMDLFTPPRRYSPHSSPAYSSQIWPVSGDIALVVFTYADFELYHCLHCLAEHTEIFFFYRNEVAHNGYVWMRPESSTVLTVCLGKYCQSLSHGESVLRTRRPFGLRQLTNVDIKSSVRFSPGLQ</sequence>
<feature type="signal peptide" evidence="1">
    <location>
        <begin position="1"/>
        <end position="28"/>
    </location>
</feature>
<keyword evidence="3" id="KW-1185">Reference proteome</keyword>
<dbReference type="AlphaFoldDB" id="A0A024FWW3"/>